<dbReference type="Pfam" id="PF09723">
    <property type="entry name" value="Zn_ribbon_8"/>
    <property type="match status" value="1"/>
</dbReference>
<evidence type="ECO:0000313" key="3">
    <source>
        <dbReference type="EMBL" id="NDK38104.1"/>
    </source>
</evidence>
<dbReference type="EMBL" id="QOVG01000002">
    <property type="protein sequence ID" value="NDK38104.1"/>
    <property type="molecule type" value="Genomic_DNA"/>
</dbReference>
<dbReference type="RefSeq" id="WP_162348656.1">
    <property type="nucleotide sequence ID" value="NZ_QOVG01000002.1"/>
</dbReference>
<keyword evidence="4" id="KW-1185">Reference proteome</keyword>
<evidence type="ECO:0000256" key="1">
    <source>
        <dbReference type="SAM" id="MobiDB-lite"/>
    </source>
</evidence>
<dbReference type="NCBIfam" id="TIGR02605">
    <property type="entry name" value="CxxC_CxxC_SSSS"/>
    <property type="match status" value="1"/>
</dbReference>
<evidence type="ECO:0000259" key="2">
    <source>
        <dbReference type="SMART" id="SM00834"/>
    </source>
</evidence>
<feature type="region of interest" description="Disordered" evidence="1">
    <location>
        <begin position="43"/>
        <end position="123"/>
    </location>
</feature>
<sequence length="123" mass="12830">MPIYAFQCAECGHHFDRLQKMSDPDPDTCPSCGAHQVKRQVTAPSFRLSGSGWYETDFKKDGDKKRNLTEGSEGIGKPDGKTSGDAKPAAAESAGAPKADNKPEAKPAAPAASPSSPPPASST</sequence>
<organism evidence="3 4">
    <name type="scientific">Pseudoxanthomonas gei</name>
    <dbReference type="NCBI Taxonomy" id="1383030"/>
    <lineage>
        <taxon>Bacteria</taxon>
        <taxon>Pseudomonadati</taxon>
        <taxon>Pseudomonadota</taxon>
        <taxon>Gammaproteobacteria</taxon>
        <taxon>Lysobacterales</taxon>
        <taxon>Lysobacteraceae</taxon>
        <taxon>Pseudoxanthomonas</taxon>
    </lineage>
</organism>
<reference evidence="3 4" key="1">
    <citation type="submission" date="2018-07" db="EMBL/GenBank/DDBJ databases">
        <title>Whole genome Sequencing of Pseudoxanthomonas gei KCTC 32298 (T).</title>
        <authorList>
            <person name="Kumar S."/>
            <person name="Bansal K."/>
            <person name="Kaur A."/>
            <person name="Patil P."/>
            <person name="Sharma S."/>
            <person name="Patil P.B."/>
        </authorList>
    </citation>
    <scope>NUCLEOTIDE SEQUENCE [LARGE SCALE GENOMIC DNA]</scope>
    <source>
        <strain evidence="3 4">KCTC 32298</strain>
    </source>
</reference>
<accession>A0ABX0A9A4</accession>
<name>A0ABX0A9A4_9GAMM</name>
<comment type="caution">
    <text evidence="3">The sequence shown here is derived from an EMBL/GenBank/DDBJ whole genome shotgun (WGS) entry which is preliminary data.</text>
</comment>
<dbReference type="PANTHER" id="PTHR34404:SF2">
    <property type="entry name" value="CONSERVED SERINE RICH PROTEIN"/>
    <property type="match status" value="1"/>
</dbReference>
<dbReference type="PANTHER" id="PTHR34404">
    <property type="entry name" value="REGULATORY PROTEIN, FMDB FAMILY"/>
    <property type="match status" value="1"/>
</dbReference>
<gene>
    <name evidence="3" type="ORF">DT603_04525</name>
</gene>
<proteinExistence type="predicted"/>
<protein>
    <submittedName>
        <fullName evidence="3">Zinc ribbon domain-containing protein</fullName>
    </submittedName>
</protein>
<feature type="compositionally biased region" description="Low complexity" evidence="1">
    <location>
        <begin position="85"/>
        <end position="98"/>
    </location>
</feature>
<dbReference type="SMART" id="SM00834">
    <property type="entry name" value="CxxC_CXXC_SSSS"/>
    <property type="match status" value="1"/>
</dbReference>
<dbReference type="Proteomes" id="UP001429354">
    <property type="component" value="Unassembled WGS sequence"/>
</dbReference>
<evidence type="ECO:0000313" key="4">
    <source>
        <dbReference type="Proteomes" id="UP001429354"/>
    </source>
</evidence>
<feature type="compositionally biased region" description="Basic and acidic residues" evidence="1">
    <location>
        <begin position="56"/>
        <end position="68"/>
    </location>
</feature>
<dbReference type="InterPro" id="IPR013429">
    <property type="entry name" value="Regulatory_FmdB_Zinc_ribbon"/>
</dbReference>
<feature type="domain" description="Putative regulatory protein FmdB zinc ribbon" evidence="2">
    <location>
        <begin position="1"/>
        <end position="42"/>
    </location>
</feature>